<dbReference type="AlphaFoldDB" id="A0A5J6N046"/>
<dbReference type="InterPro" id="IPR051814">
    <property type="entry name" value="NAD(P)H-dep_FMN_reductase"/>
</dbReference>
<protein>
    <submittedName>
        <fullName evidence="6">FMN reductase</fullName>
    </submittedName>
</protein>
<keyword evidence="3" id="KW-0288">FMN</keyword>
<gene>
    <name evidence="6" type="ORF">FRZ61_01730</name>
</gene>
<evidence type="ECO:0000259" key="5">
    <source>
        <dbReference type="Pfam" id="PF03358"/>
    </source>
</evidence>
<keyword evidence="7" id="KW-1185">Reference proteome</keyword>
<evidence type="ECO:0000256" key="1">
    <source>
        <dbReference type="ARBA" id="ARBA00005990"/>
    </source>
</evidence>
<dbReference type="PANTHER" id="PTHR43408">
    <property type="entry name" value="FMN REDUCTASE (NADPH)"/>
    <property type="match status" value="1"/>
</dbReference>
<feature type="domain" description="NADPH-dependent FMN reductase-like" evidence="5">
    <location>
        <begin position="5"/>
        <end position="146"/>
    </location>
</feature>
<evidence type="ECO:0000313" key="6">
    <source>
        <dbReference type="EMBL" id="QEX20256.1"/>
    </source>
</evidence>
<dbReference type="PANTHER" id="PTHR43408:SF2">
    <property type="entry name" value="FMN REDUCTASE (NADPH)"/>
    <property type="match status" value="1"/>
</dbReference>
<evidence type="ECO:0000313" key="7">
    <source>
        <dbReference type="Proteomes" id="UP000325797"/>
    </source>
</evidence>
<reference evidence="6 7" key="1">
    <citation type="submission" date="2019-08" db="EMBL/GenBank/DDBJ databases">
        <title>Hyperibacter terrae gen. nov., sp. nov. and Hyperibacter viscosus sp. nov., two new members in the family Rhodospirillaceae isolated from the rhizosphere of Hypericum perforatum.</title>
        <authorList>
            <person name="Noviana Z."/>
        </authorList>
    </citation>
    <scope>NUCLEOTIDE SEQUENCE [LARGE SCALE GENOMIC DNA]</scope>
    <source>
        <strain evidence="6 7">R5959</strain>
    </source>
</reference>
<accession>A0A5J6N046</accession>
<sequence>MSGISIVGISGSVTRPSRTTALVTQILAAIGARSGLPTRLVELVEAGPVLFRSLTPPQLTDEAREIVHTVERASLLVVATPVYRASYTGALKHLFDLVRRETLAGKPAILAATGGNPLHGLVTEHELRPLLSFFNALTVPTTIYATETSFLDYRLVDAAVEERIERAATEALDLLEFRLQTAAPGDASSRPARRLVTG</sequence>
<dbReference type="GO" id="GO:0016491">
    <property type="term" value="F:oxidoreductase activity"/>
    <property type="evidence" value="ECO:0007669"/>
    <property type="project" value="UniProtKB-KW"/>
</dbReference>
<keyword evidence="2" id="KW-0285">Flavoprotein</keyword>
<dbReference type="InterPro" id="IPR029039">
    <property type="entry name" value="Flavoprotein-like_sf"/>
</dbReference>
<dbReference type="OrthoDB" id="1643408at2"/>
<dbReference type="InterPro" id="IPR005025">
    <property type="entry name" value="FMN_Rdtase-like_dom"/>
</dbReference>
<proteinExistence type="inferred from homology"/>
<keyword evidence="4" id="KW-0560">Oxidoreductase</keyword>
<evidence type="ECO:0000256" key="2">
    <source>
        <dbReference type="ARBA" id="ARBA00022630"/>
    </source>
</evidence>
<dbReference type="Pfam" id="PF03358">
    <property type="entry name" value="FMN_red"/>
    <property type="match status" value="1"/>
</dbReference>
<dbReference type="EMBL" id="CP042582">
    <property type="protein sequence ID" value="QEX20256.1"/>
    <property type="molecule type" value="Genomic_DNA"/>
</dbReference>
<comment type="similarity">
    <text evidence="1">Belongs to the SsuE family.</text>
</comment>
<dbReference type="Gene3D" id="3.40.50.360">
    <property type="match status" value="1"/>
</dbReference>
<organism evidence="6 7">
    <name type="scientific">Hypericibacter adhaerens</name>
    <dbReference type="NCBI Taxonomy" id="2602016"/>
    <lineage>
        <taxon>Bacteria</taxon>
        <taxon>Pseudomonadati</taxon>
        <taxon>Pseudomonadota</taxon>
        <taxon>Alphaproteobacteria</taxon>
        <taxon>Rhodospirillales</taxon>
        <taxon>Dongiaceae</taxon>
        <taxon>Hypericibacter</taxon>
    </lineage>
</organism>
<dbReference type="SUPFAM" id="SSF52218">
    <property type="entry name" value="Flavoproteins"/>
    <property type="match status" value="1"/>
</dbReference>
<name>A0A5J6N046_9PROT</name>
<dbReference type="RefSeq" id="WP_151114506.1">
    <property type="nucleotide sequence ID" value="NZ_CP042582.1"/>
</dbReference>
<evidence type="ECO:0000256" key="4">
    <source>
        <dbReference type="ARBA" id="ARBA00023002"/>
    </source>
</evidence>
<evidence type="ECO:0000256" key="3">
    <source>
        <dbReference type="ARBA" id="ARBA00022643"/>
    </source>
</evidence>
<dbReference type="KEGG" id="hadh:FRZ61_01730"/>
<dbReference type="Proteomes" id="UP000325797">
    <property type="component" value="Chromosome"/>
</dbReference>